<name>A0A068S7H4_9FUNG</name>
<evidence type="ECO:0000256" key="1">
    <source>
        <dbReference type="SAM" id="MobiDB-lite"/>
    </source>
</evidence>
<dbReference type="Proteomes" id="UP000027586">
    <property type="component" value="Unassembled WGS sequence"/>
</dbReference>
<evidence type="ECO:0000313" key="2">
    <source>
        <dbReference type="EMBL" id="CDH58234.1"/>
    </source>
</evidence>
<gene>
    <name evidence="2" type="ORF">LCOR_09105.1</name>
</gene>
<keyword evidence="3" id="KW-1185">Reference proteome</keyword>
<dbReference type="VEuPathDB" id="FungiDB:LCOR_09105.1"/>
<sequence>MIEPRSWELDPALKHSSTSRRSNSLGNVGGSYTIKPCKTNPTITTIIISETKHKVLQAGLYSRHGAFEMTHASWWGVRQWNYVGGSSITMRK</sequence>
<reference evidence="2" key="1">
    <citation type="submission" date="2013-08" db="EMBL/GenBank/DDBJ databases">
        <title>Gene expansion shapes genome architecture in the human pathogen Lichtheimia corymbifera: an evolutionary genomics analysis in the ancient terrestrial Mucorales (Mucoromycotina).</title>
        <authorList>
            <person name="Schwartze V.U."/>
            <person name="Winter S."/>
            <person name="Shelest E."/>
            <person name="Marcet-Houben M."/>
            <person name="Horn F."/>
            <person name="Wehner S."/>
            <person name="Hoffmann K."/>
            <person name="Riege K."/>
            <person name="Sammeth M."/>
            <person name="Nowrousian M."/>
            <person name="Valiante V."/>
            <person name="Linde J."/>
            <person name="Jacobsen I.D."/>
            <person name="Marz M."/>
            <person name="Brakhage A.A."/>
            <person name="Gabaldon T."/>
            <person name="Bocker S."/>
            <person name="Voigt K."/>
        </authorList>
    </citation>
    <scope>NUCLEOTIDE SEQUENCE [LARGE SCALE GENOMIC DNA]</scope>
    <source>
        <strain evidence="2">FSU 9682</strain>
    </source>
</reference>
<dbReference type="AlphaFoldDB" id="A0A068S7H4"/>
<protein>
    <submittedName>
        <fullName evidence="2">Uncharacterized protein</fullName>
    </submittedName>
</protein>
<dbReference type="EMBL" id="CBTN010000054">
    <property type="protein sequence ID" value="CDH58234.1"/>
    <property type="molecule type" value="Genomic_DNA"/>
</dbReference>
<comment type="caution">
    <text evidence="2">The sequence shown here is derived from an EMBL/GenBank/DDBJ whole genome shotgun (WGS) entry which is preliminary data.</text>
</comment>
<proteinExistence type="predicted"/>
<feature type="region of interest" description="Disordered" evidence="1">
    <location>
        <begin position="1"/>
        <end position="28"/>
    </location>
</feature>
<feature type="compositionally biased region" description="Basic and acidic residues" evidence="1">
    <location>
        <begin position="1"/>
        <end position="13"/>
    </location>
</feature>
<accession>A0A068S7H4</accession>
<organism evidence="2 3">
    <name type="scientific">Lichtheimia corymbifera JMRC:FSU:9682</name>
    <dbReference type="NCBI Taxonomy" id="1263082"/>
    <lineage>
        <taxon>Eukaryota</taxon>
        <taxon>Fungi</taxon>
        <taxon>Fungi incertae sedis</taxon>
        <taxon>Mucoromycota</taxon>
        <taxon>Mucoromycotina</taxon>
        <taxon>Mucoromycetes</taxon>
        <taxon>Mucorales</taxon>
        <taxon>Lichtheimiaceae</taxon>
        <taxon>Lichtheimia</taxon>
    </lineage>
</organism>
<evidence type="ECO:0000313" key="3">
    <source>
        <dbReference type="Proteomes" id="UP000027586"/>
    </source>
</evidence>
<feature type="compositionally biased region" description="Polar residues" evidence="1">
    <location>
        <begin position="15"/>
        <end position="26"/>
    </location>
</feature>